<comment type="caution">
    <text evidence="2">The sequence shown here is derived from an EMBL/GenBank/DDBJ whole genome shotgun (WGS) entry which is preliminary data.</text>
</comment>
<feature type="transmembrane region" description="Helical" evidence="1">
    <location>
        <begin position="168"/>
        <end position="187"/>
    </location>
</feature>
<dbReference type="Pfam" id="PF05675">
    <property type="entry name" value="DUF817"/>
    <property type="match status" value="1"/>
</dbReference>
<feature type="transmembrane region" description="Helical" evidence="1">
    <location>
        <begin position="237"/>
        <end position="254"/>
    </location>
</feature>
<feature type="transmembrane region" description="Helical" evidence="1">
    <location>
        <begin position="12"/>
        <end position="37"/>
    </location>
</feature>
<organism evidence="2 3">
    <name type="scientific">Calidithermus terrae</name>
    <dbReference type="NCBI Taxonomy" id="1408545"/>
    <lineage>
        <taxon>Bacteria</taxon>
        <taxon>Thermotogati</taxon>
        <taxon>Deinococcota</taxon>
        <taxon>Deinococci</taxon>
        <taxon>Thermales</taxon>
        <taxon>Thermaceae</taxon>
        <taxon>Calidithermus</taxon>
    </lineage>
</organism>
<feature type="transmembrane region" description="Helical" evidence="1">
    <location>
        <begin position="143"/>
        <end position="162"/>
    </location>
</feature>
<dbReference type="RefSeq" id="WP_218022884.1">
    <property type="nucleotide sequence ID" value="NZ_QXDL01000034.1"/>
</dbReference>
<feature type="transmembrane region" description="Helical" evidence="1">
    <location>
        <begin position="79"/>
        <end position="100"/>
    </location>
</feature>
<feature type="transmembrane region" description="Helical" evidence="1">
    <location>
        <begin position="112"/>
        <end position="131"/>
    </location>
</feature>
<feature type="transmembrane region" description="Helical" evidence="1">
    <location>
        <begin position="49"/>
        <end position="67"/>
    </location>
</feature>
<proteinExistence type="predicted"/>
<evidence type="ECO:0008006" key="4">
    <source>
        <dbReference type="Google" id="ProtNLM"/>
    </source>
</evidence>
<gene>
    <name evidence="2" type="ORF">Mterra_01175</name>
</gene>
<keyword evidence="1" id="KW-0472">Membrane</keyword>
<keyword evidence="3" id="KW-1185">Reference proteome</keyword>
<dbReference type="PIRSF" id="PIRSF009141">
    <property type="entry name" value="UCP009141"/>
    <property type="match status" value="1"/>
</dbReference>
<evidence type="ECO:0000256" key="1">
    <source>
        <dbReference type="SAM" id="Phobius"/>
    </source>
</evidence>
<keyword evidence="1" id="KW-1133">Transmembrane helix</keyword>
<evidence type="ECO:0000313" key="3">
    <source>
        <dbReference type="Proteomes" id="UP000265715"/>
    </source>
</evidence>
<dbReference type="InterPro" id="IPR008535">
    <property type="entry name" value="DUF817"/>
</dbReference>
<sequence>MLRGRVIPRPLSLLLHFAYQEAASCLFPAFIFAMLVLSKAVEIPGLPRYDFMLLACVGMQAAMVGWLRVESVDELKVITLFHVLGTTMEVFKIAMGSWAYPDFAYSKLLGVPLYSGFMYASVASYITQAWRRLELRLTNFPPSGLNVALAALIYLNFFTHHYTLDLRYLLILAVFVAYWRTRVYFSVGGVSFWLPLKLGFALVGFFIWLAENIATYLGAWQYPDQATQWTLVHPGKFTSWFLLFIVSFLIVAQLKRVKAARQGERW</sequence>
<dbReference type="EMBL" id="QXDL01000034">
    <property type="protein sequence ID" value="RIH87529.1"/>
    <property type="molecule type" value="Genomic_DNA"/>
</dbReference>
<evidence type="ECO:0000313" key="2">
    <source>
        <dbReference type="EMBL" id="RIH87529.1"/>
    </source>
</evidence>
<protein>
    <recommendedName>
        <fullName evidence="4">Integral membrane protein</fullName>
    </recommendedName>
</protein>
<keyword evidence="1" id="KW-0812">Transmembrane</keyword>
<dbReference type="Proteomes" id="UP000265715">
    <property type="component" value="Unassembled WGS sequence"/>
</dbReference>
<name>A0A399EWR5_9DEIN</name>
<accession>A0A399EWR5</accession>
<dbReference type="AlphaFoldDB" id="A0A399EWR5"/>
<reference evidence="2 3" key="1">
    <citation type="submission" date="2018-08" db="EMBL/GenBank/DDBJ databases">
        <title>Meiothermus terrae DSM 26712 genome sequencing project.</title>
        <authorList>
            <person name="Da Costa M.S."/>
            <person name="Albuquerque L."/>
            <person name="Raposo P."/>
            <person name="Froufe H.J.C."/>
            <person name="Barroso C.S."/>
            <person name="Egas C."/>
        </authorList>
    </citation>
    <scope>NUCLEOTIDE SEQUENCE [LARGE SCALE GENOMIC DNA]</scope>
    <source>
        <strain evidence="2 3">DSM 26712</strain>
    </source>
</reference>